<keyword evidence="3" id="KW-1185">Reference proteome</keyword>
<name>A0A0C3QKE2_9AGAM</name>
<dbReference type="HOGENOM" id="CLU_1918613_0_0_1"/>
<protein>
    <submittedName>
        <fullName evidence="2">Uncharacterized protein</fullName>
    </submittedName>
</protein>
<feature type="compositionally biased region" description="Polar residues" evidence="1">
    <location>
        <begin position="92"/>
        <end position="115"/>
    </location>
</feature>
<evidence type="ECO:0000313" key="3">
    <source>
        <dbReference type="Proteomes" id="UP000054248"/>
    </source>
</evidence>
<dbReference type="EMBL" id="KN823018">
    <property type="protein sequence ID" value="KIO26839.1"/>
    <property type="molecule type" value="Genomic_DNA"/>
</dbReference>
<feature type="region of interest" description="Disordered" evidence="1">
    <location>
        <begin position="23"/>
        <end position="75"/>
    </location>
</feature>
<feature type="compositionally biased region" description="Low complexity" evidence="1">
    <location>
        <begin position="28"/>
        <end position="40"/>
    </location>
</feature>
<evidence type="ECO:0000313" key="2">
    <source>
        <dbReference type="EMBL" id="KIO26839.1"/>
    </source>
</evidence>
<reference evidence="2 3" key="1">
    <citation type="submission" date="2014-04" db="EMBL/GenBank/DDBJ databases">
        <authorList>
            <consortium name="DOE Joint Genome Institute"/>
            <person name="Kuo A."/>
            <person name="Girlanda M."/>
            <person name="Perotto S."/>
            <person name="Kohler A."/>
            <person name="Nagy L.G."/>
            <person name="Floudas D."/>
            <person name="Copeland A."/>
            <person name="Barry K.W."/>
            <person name="Cichocki N."/>
            <person name="Veneault-Fourrey C."/>
            <person name="LaButti K."/>
            <person name="Lindquist E.A."/>
            <person name="Lipzen A."/>
            <person name="Lundell T."/>
            <person name="Morin E."/>
            <person name="Murat C."/>
            <person name="Sun H."/>
            <person name="Tunlid A."/>
            <person name="Henrissat B."/>
            <person name="Grigoriev I.V."/>
            <person name="Hibbett D.S."/>
            <person name="Martin F."/>
            <person name="Nordberg H.P."/>
            <person name="Cantor M.N."/>
            <person name="Hua S.X."/>
        </authorList>
    </citation>
    <scope>NUCLEOTIDE SEQUENCE [LARGE SCALE GENOMIC DNA]</scope>
    <source>
        <strain evidence="2 3">MUT 4182</strain>
    </source>
</reference>
<reference evidence="3" key="2">
    <citation type="submission" date="2015-01" db="EMBL/GenBank/DDBJ databases">
        <title>Evolutionary Origins and Diversification of the Mycorrhizal Mutualists.</title>
        <authorList>
            <consortium name="DOE Joint Genome Institute"/>
            <consortium name="Mycorrhizal Genomics Consortium"/>
            <person name="Kohler A."/>
            <person name="Kuo A."/>
            <person name="Nagy L.G."/>
            <person name="Floudas D."/>
            <person name="Copeland A."/>
            <person name="Barry K.W."/>
            <person name="Cichocki N."/>
            <person name="Veneault-Fourrey C."/>
            <person name="LaButti K."/>
            <person name="Lindquist E.A."/>
            <person name="Lipzen A."/>
            <person name="Lundell T."/>
            <person name="Morin E."/>
            <person name="Murat C."/>
            <person name="Riley R."/>
            <person name="Ohm R."/>
            <person name="Sun H."/>
            <person name="Tunlid A."/>
            <person name="Henrissat B."/>
            <person name="Grigoriev I.V."/>
            <person name="Hibbett D.S."/>
            <person name="Martin F."/>
        </authorList>
    </citation>
    <scope>NUCLEOTIDE SEQUENCE [LARGE SCALE GENOMIC DNA]</scope>
    <source>
        <strain evidence="3">MUT 4182</strain>
    </source>
</reference>
<feature type="region of interest" description="Disordered" evidence="1">
    <location>
        <begin position="92"/>
        <end position="132"/>
    </location>
</feature>
<feature type="compositionally biased region" description="Basic and acidic residues" evidence="1">
    <location>
        <begin position="121"/>
        <end position="132"/>
    </location>
</feature>
<dbReference type="Proteomes" id="UP000054248">
    <property type="component" value="Unassembled WGS sequence"/>
</dbReference>
<sequence length="132" mass="13767">MDDIPDLNMDALNIVEASDLFTAPAGVGSSSSSSQPVSSSGSGGGTTSTTSPRSKRRKESKRPRYEDIPIPELNLDALNTVEASDLFTAPALSTSQPVADPATSSNPPSNTASKSKSSKPRKGDDQKKKSRT</sequence>
<accession>A0A0C3QKE2</accession>
<dbReference type="AlphaFoldDB" id="A0A0C3QKE2"/>
<proteinExistence type="predicted"/>
<organism evidence="2 3">
    <name type="scientific">Tulasnella calospora MUT 4182</name>
    <dbReference type="NCBI Taxonomy" id="1051891"/>
    <lineage>
        <taxon>Eukaryota</taxon>
        <taxon>Fungi</taxon>
        <taxon>Dikarya</taxon>
        <taxon>Basidiomycota</taxon>
        <taxon>Agaricomycotina</taxon>
        <taxon>Agaricomycetes</taxon>
        <taxon>Cantharellales</taxon>
        <taxon>Tulasnellaceae</taxon>
        <taxon>Tulasnella</taxon>
    </lineage>
</organism>
<evidence type="ECO:0000256" key="1">
    <source>
        <dbReference type="SAM" id="MobiDB-lite"/>
    </source>
</evidence>
<gene>
    <name evidence="2" type="ORF">M407DRAFT_243562</name>
</gene>